<name>A0AC34QU84_9BILA</name>
<proteinExistence type="predicted"/>
<dbReference type="Proteomes" id="UP000887576">
    <property type="component" value="Unplaced"/>
</dbReference>
<accession>A0AC34QU84</accession>
<evidence type="ECO:0000313" key="2">
    <source>
        <dbReference type="WBParaSite" id="JU765_v2.g19408.t1"/>
    </source>
</evidence>
<dbReference type="WBParaSite" id="JU765_v2.g19408.t1">
    <property type="protein sequence ID" value="JU765_v2.g19408.t1"/>
    <property type="gene ID" value="JU765_v2.g19408"/>
</dbReference>
<protein>
    <submittedName>
        <fullName evidence="2">Protein SEC13 homolog</fullName>
    </submittedName>
</protein>
<reference evidence="2" key="1">
    <citation type="submission" date="2022-11" db="UniProtKB">
        <authorList>
            <consortium name="WormBaseParasite"/>
        </authorList>
    </citation>
    <scope>IDENTIFICATION</scope>
</reference>
<evidence type="ECO:0000313" key="1">
    <source>
        <dbReference type="Proteomes" id="UP000887576"/>
    </source>
</evidence>
<sequence>MLSLSSSCARVETSHRDVVHDAQLNFYGNRLATCSSDRLVKIFEIKANGQSFPVAELNGHEGPVWQVSWAHPQLGPNTIATCSHDRKAIVWRELNGKWQKSYEYKQHKASVNSISWAPHQYGLVFACCSTDGSISIIECKNDVWIPIKVSDAHANGVNAISWAPAKAINSNNGVIEYGEKRLVSGGNDNLVKVWKSSEDGRTFNVEAELNKHVDWVRDVAWAPCDRFGYSCIASCGVDRRLIVWKCLDLENRMWSSFLLYTFDDIVWHVSWSLCASTLAVAGADNKVSLWQERIQDKWVELSNDDEDQDD</sequence>
<organism evidence="1 2">
    <name type="scientific">Panagrolaimus sp. JU765</name>
    <dbReference type="NCBI Taxonomy" id="591449"/>
    <lineage>
        <taxon>Eukaryota</taxon>
        <taxon>Metazoa</taxon>
        <taxon>Ecdysozoa</taxon>
        <taxon>Nematoda</taxon>
        <taxon>Chromadorea</taxon>
        <taxon>Rhabditida</taxon>
        <taxon>Tylenchina</taxon>
        <taxon>Panagrolaimomorpha</taxon>
        <taxon>Panagrolaimoidea</taxon>
        <taxon>Panagrolaimidae</taxon>
        <taxon>Panagrolaimus</taxon>
    </lineage>
</organism>